<accession>A0AAD7GCN8</accession>
<feature type="compositionally biased region" description="Basic and acidic residues" evidence="1">
    <location>
        <begin position="225"/>
        <end position="234"/>
    </location>
</feature>
<dbReference type="EMBL" id="JARKIE010000112">
    <property type="protein sequence ID" value="KAJ7682982.1"/>
    <property type="molecule type" value="Genomic_DNA"/>
</dbReference>
<dbReference type="AlphaFoldDB" id="A0AAD7GCN8"/>
<feature type="region of interest" description="Disordered" evidence="1">
    <location>
        <begin position="225"/>
        <end position="246"/>
    </location>
</feature>
<gene>
    <name evidence="2" type="ORF">B0H17DRAFT_1181768</name>
</gene>
<comment type="caution">
    <text evidence="2">The sequence shown here is derived from an EMBL/GenBank/DDBJ whole genome shotgun (WGS) entry which is preliminary data.</text>
</comment>
<evidence type="ECO:0000313" key="2">
    <source>
        <dbReference type="EMBL" id="KAJ7682982.1"/>
    </source>
</evidence>
<protein>
    <submittedName>
        <fullName evidence="2">Uncharacterized protein</fullName>
    </submittedName>
</protein>
<proteinExistence type="predicted"/>
<keyword evidence="3" id="KW-1185">Reference proteome</keyword>
<name>A0AAD7GCN8_MYCRO</name>
<reference evidence="2" key="1">
    <citation type="submission" date="2023-03" db="EMBL/GenBank/DDBJ databases">
        <title>Massive genome expansion in bonnet fungi (Mycena s.s.) driven by repeated elements and novel gene families across ecological guilds.</title>
        <authorList>
            <consortium name="Lawrence Berkeley National Laboratory"/>
            <person name="Harder C.B."/>
            <person name="Miyauchi S."/>
            <person name="Viragh M."/>
            <person name="Kuo A."/>
            <person name="Thoen E."/>
            <person name="Andreopoulos B."/>
            <person name="Lu D."/>
            <person name="Skrede I."/>
            <person name="Drula E."/>
            <person name="Henrissat B."/>
            <person name="Morin E."/>
            <person name="Kohler A."/>
            <person name="Barry K."/>
            <person name="LaButti K."/>
            <person name="Morin E."/>
            <person name="Salamov A."/>
            <person name="Lipzen A."/>
            <person name="Mereny Z."/>
            <person name="Hegedus B."/>
            <person name="Baldrian P."/>
            <person name="Stursova M."/>
            <person name="Weitz H."/>
            <person name="Taylor A."/>
            <person name="Grigoriev I.V."/>
            <person name="Nagy L.G."/>
            <person name="Martin F."/>
            <person name="Kauserud H."/>
        </authorList>
    </citation>
    <scope>NUCLEOTIDE SEQUENCE</scope>
    <source>
        <strain evidence="2">CBHHK067</strain>
    </source>
</reference>
<sequence length="246" mass="27381">MLLGHPRVVHRKCSLGREMSMACPGQLEDTVGTWVTRGPGRGARKGTLLVKSLESYPFIPAGRSLKNNADGMTKNSDTRCFSADALARVRLMMAQPFPRPALPAAHFRIHTPHLSTGTSERSKRGHIKCRLGRARDRRVTFGRRPPPSLRIDLPPWCAGPPFTGLREDGQPGPRVWIWSLGVSDADSVVLEIITKYFSSEERATSRLIFDKVLVRVTEQLTTKDYSRVSEHRESTATPPATVGRPY</sequence>
<evidence type="ECO:0000256" key="1">
    <source>
        <dbReference type="SAM" id="MobiDB-lite"/>
    </source>
</evidence>
<dbReference type="Proteomes" id="UP001221757">
    <property type="component" value="Unassembled WGS sequence"/>
</dbReference>
<evidence type="ECO:0000313" key="3">
    <source>
        <dbReference type="Proteomes" id="UP001221757"/>
    </source>
</evidence>
<organism evidence="2 3">
    <name type="scientific">Mycena rosella</name>
    <name type="common">Pink bonnet</name>
    <name type="synonym">Agaricus rosellus</name>
    <dbReference type="NCBI Taxonomy" id="1033263"/>
    <lineage>
        <taxon>Eukaryota</taxon>
        <taxon>Fungi</taxon>
        <taxon>Dikarya</taxon>
        <taxon>Basidiomycota</taxon>
        <taxon>Agaricomycotina</taxon>
        <taxon>Agaricomycetes</taxon>
        <taxon>Agaricomycetidae</taxon>
        <taxon>Agaricales</taxon>
        <taxon>Marasmiineae</taxon>
        <taxon>Mycenaceae</taxon>
        <taxon>Mycena</taxon>
    </lineage>
</organism>